<organism evidence="8 9">
    <name type="scientific">Eremothecium sinecaudum</name>
    <dbReference type="NCBI Taxonomy" id="45286"/>
    <lineage>
        <taxon>Eukaryota</taxon>
        <taxon>Fungi</taxon>
        <taxon>Dikarya</taxon>
        <taxon>Ascomycota</taxon>
        <taxon>Saccharomycotina</taxon>
        <taxon>Saccharomycetes</taxon>
        <taxon>Saccharomycetales</taxon>
        <taxon>Saccharomycetaceae</taxon>
        <taxon>Eremothecium</taxon>
    </lineage>
</organism>
<gene>
    <name evidence="8" type="ORF">AW171_hschr74444</name>
</gene>
<sequence>MLYSSLRAVNSRYRLQFPCRAFSSIIKGSKYTTEYSNYLKLPNGKIGSYFHDVDLGLDLQTQTVNMVVEVPRWTNGKFEISKGRRFNPIKQDIKNGMVRFVHNIFPFKGYIHNYGAIPQTWENPEHESLHGLKGDNDPLDCCEIGSAIHSIGNVRRVKILGSLALIDDGELDWKIIVIDINDPMSKHMKNISDVKRYYPGILEATREWFRKYKIPSGKPENQFAFEGQYRDVAEAISVIEGCHSSWKQLISGEIKHDNIIATDRATFQVEIAPEQLPDADIPAELNKWHYV</sequence>
<comment type="cofactor">
    <cofactor evidence="1">
        <name>Mg(2+)</name>
        <dbReference type="ChEBI" id="CHEBI:18420"/>
    </cofactor>
</comment>
<evidence type="ECO:0000256" key="6">
    <source>
        <dbReference type="ARBA" id="ARBA00022842"/>
    </source>
</evidence>
<dbReference type="GO" id="GO:0000287">
    <property type="term" value="F:magnesium ion binding"/>
    <property type="evidence" value="ECO:0007669"/>
    <property type="project" value="InterPro"/>
</dbReference>
<evidence type="ECO:0000256" key="7">
    <source>
        <dbReference type="ARBA" id="ARBA00032535"/>
    </source>
</evidence>
<keyword evidence="4" id="KW-0479">Metal-binding</keyword>
<dbReference type="Gene3D" id="3.90.80.10">
    <property type="entry name" value="Inorganic pyrophosphatase"/>
    <property type="match status" value="1"/>
</dbReference>
<evidence type="ECO:0000256" key="3">
    <source>
        <dbReference type="ARBA" id="ARBA00012146"/>
    </source>
</evidence>
<dbReference type="OrthoDB" id="1608002at2759"/>
<reference evidence="8 9" key="1">
    <citation type="submission" date="2016-01" db="EMBL/GenBank/DDBJ databases">
        <title>Genome sequence of the yeast Holleya sinecauda.</title>
        <authorList>
            <person name="Dietrich F.S."/>
        </authorList>
    </citation>
    <scope>NUCLEOTIDE SEQUENCE [LARGE SCALE GENOMIC DNA]</scope>
    <source>
        <strain evidence="8 9">ATCC 58844</strain>
    </source>
</reference>
<protein>
    <recommendedName>
        <fullName evidence="3">inorganic diphosphatase</fullName>
        <ecNumber evidence="3">3.6.1.1</ecNumber>
    </recommendedName>
    <alternativeName>
        <fullName evidence="7">Pyrophosphate phospho-hydrolase</fullName>
    </alternativeName>
</protein>
<keyword evidence="5" id="KW-0378">Hydrolase</keyword>
<accession>A0A109V035</accession>
<evidence type="ECO:0000256" key="4">
    <source>
        <dbReference type="ARBA" id="ARBA00022723"/>
    </source>
</evidence>
<dbReference type="PANTHER" id="PTHR10286">
    <property type="entry name" value="INORGANIC PYROPHOSPHATASE"/>
    <property type="match status" value="1"/>
</dbReference>
<dbReference type="InterPro" id="IPR036649">
    <property type="entry name" value="Pyrophosphatase_sf"/>
</dbReference>
<proteinExistence type="inferred from homology"/>
<comment type="similarity">
    <text evidence="2">Belongs to the PPase family.</text>
</comment>
<evidence type="ECO:0000256" key="2">
    <source>
        <dbReference type="ARBA" id="ARBA00006220"/>
    </source>
</evidence>
<keyword evidence="9" id="KW-1185">Reference proteome</keyword>
<dbReference type="GO" id="GO:0004427">
    <property type="term" value="F:inorganic diphosphate phosphatase activity"/>
    <property type="evidence" value="ECO:0007669"/>
    <property type="project" value="UniProtKB-EC"/>
</dbReference>
<dbReference type="Pfam" id="PF00719">
    <property type="entry name" value="Pyrophosphatase"/>
    <property type="match status" value="1"/>
</dbReference>
<evidence type="ECO:0000256" key="5">
    <source>
        <dbReference type="ARBA" id="ARBA00022801"/>
    </source>
</evidence>
<dbReference type="InterPro" id="IPR008162">
    <property type="entry name" value="Pyrophosphatase"/>
</dbReference>
<evidence type="ECO:0000313" key="8">
    <source>
        <dbReference type="EMBL" id="AMD22408.1"/>
    </source>
</evidence>
<dbReference type="RefSeq" id="XP_017989404.1">
    <property type="nucleotide sequence ID" value="XM_018133915.1"/>
</dbReference>
<dbReference type="GO" id="GO:0005737">
    <property type="term" value="C:cytoplasm"/>
    <property type="evidence" value="ECO:0007669"/>
    <property type="project" value="InterPro"/>
</dbReference>
<evidence type="ECO:0000313" key="9">
    <source>
        <dbReference type="Proteomes" id="UP000243052"/>
    </source>
</evidence>
<dbReference type="EMBL" id="CP014247">
    <property type="protein sequence ID" value="AMD22408.1"/>
    <property type="molecule type" value="Genomic_DNA"/>
</dbReference>
<dbReference type="PROSITE" id="PS00387">
    <property type="entry name" value="PPASE"/>
    <property type="match status" value="1"/>
</dbReference>
<evidence type="ECO:0000256" key="1">
    <source>
        <dbReference type="ARBA" id="ARBA00001946"/>
    </source>
</evidence>
<dbReference type="STRING" id="45286.A0A109V035"/>
<dbReference type="EC" id="3.6.1.1" evidence="3"/>
<dbReference type="FunFam" id="3.90.80.10:FF:000007">
    <property type="entry name" value="Inorganic pyrophosphatase, mitochondrial"/>
    <property type="match status" value="1"/>
</dbReference>
<dbReference type="GO" id="GO:0006796">
    <property type="term" value="P:phosphate-containing compound metabolic process"/>
    <property type="evidence" value="ECO:0007669"/>
    <property type="project" value="InterPro"/>
</dbReference>
<name>A0A109V035_9SACH</name>
<dbReference type="CDD" id="cd00412">
    <property type="entry name" value="pyrophosphatase"/>
    <property type="match status" value="1"/>
</dbReference>
<dbReference type="AlphaFoldDB" id="A0A109V035"/>
<dbReference type="Proteomes" id="UP000243052">
    <property type="component" value="Chromosome vii"/>
</dbReference>
<dbReference type="GeneID" id="28725759"/>
<keyword evidence="6" id="KW-0460">Magnesium</keyword>
<dbReference type="SUPFAM" id="SSF50324">
    <property type="entry name" value="Inorganic pyrophosphatase"/>
    <property type="match status" value="1"/>
</dbReference>